<gene>
    <name evidence="1" type="ORF">ACFQT0_25515</name>
</gene>
<dbReference type="EMBL" id="JBHTEK010000001">
    <property type="protein sequence ID" value="MFC7670348.1"/>
    <property type="molecule type" value="Genomic_DNA"/>
</dbReference>
<dbReference type="Proteomes" id="UP001596513">
    <property type="component" value="Unassembled WGS sequence"/>
</dbReference>
<organism evidence="1 2">
    <name type="scientific">Hymenobacter humi</name>
    <dbReference type="NCBI Taxonomy" id="1411620"/>
    <lineage>
        <taxon>Bacteria</taxon>
        <taxon>Pseudomonadati</taxon>
        <taxon>Bacteroidota</taxon>
        <taxon>Cytophagia</taxon>
        <taxon>Cytophagales</taxon>
        <taxon>Hymenobacteraceae</taxon>
        <taxon>Hymenobacter</taxon>
    </lineage>
</organism>
<dbReference type="RefSeq" id="WP_380205797.1">
    <property type="nucleotide sequence ID" value="NZ_JBHTEK010000001.1"/>
</dbReference>
<accession>A0ABW2U9Z7</accession>
<sequence>MYLFPLIGAAGILWYLFRTEYTFTVYKVPGCEGEITLVMRSAVFDRSAAFVPGNYHTEEIPTQDCFLLPQMNGFDAVYECVATCENGGIIINYKYAPPQPRISGHTMARKVNNETFYNLRKSEANTVILVE</sequence>
<name>A0ABW2U9Z7_9BACT</name>
<protein>
    <recommendedName>
        <fullName evidence="3">DUF3592 domain-containing protein</fullName>
    </recommendedName>
</protein>
<comment type="caution">
    <text evidence="1">The sequence shown here is derived from an EMBL/GenBank/DDBJ whole genome shotgun (WGS) entry which is preliminary data.</text>
</comment>
<evidence type="ECO:0000313" key="2">
    <source>
        <dbReference type="Proteomes" id="UP001596513"/>
    </source>
</evidence>
<evidence type="ECO:0000313" key="1">
    <source>
        <dbReference type="EMBL" id="MFC7670348.1"/>
    </source>
</evidence>
<proteinExistence type="predicted"/>
<reference evidence="2" key="1">
    <citation type="journal article" date="2019" name="Int. J. Syst. Evol. Microbiol.">
        <title>The Global Catalogue of Microorganisms (GCM) 10K type strain sequencing project: providing services to taxonomists for standard genome sequencing and annotation.</title>
        <authorList>
            <consortium name="The Broad Institute Genomics Platform"/>
            <consortium name="The Broad Institute Genome Sequencing Center for Infectious Disease"/>
            <person name="Wu L."/>
            <person name="Ma J."/>
        </authorList>
    </citation>
    <scope>NUCLEOTIDE SEQUENCE [LARGE SCALE GENOMIC DNA]</scope>
    <source>
        <strain evidence="2">JCM 19635</strain>
    </source>
</reference>
<keyword evidence="2" id="KW-1185">Reference proteome</keyword>
<evidence type="ECO:0008006" key="3">
    <source>
        <dbReference type="Google" id="ProtNLM"/>
    </source>
</evidence>